<name>A0AAV5SIC6_9BILA</name>
<dbReference type="Proteomes" id="UP001432027">
    <property type="component" value="Unassembled WGS sequence"/>
</dbReference>
<proteinExistence type="predicted"/>
<evidence type="ECO:0000313" key="2">
    <source>
        <dbReference type="Proteomes" id="UP001432027"/>
    </source>
</evidence>
<dbReference type="AlphaFoldDB" id="A0AAV5SIC6"/>
<keyword evidence="2" id="KW-1185">Reference proteome</keyword>
<gene>
    <name evidence="1" type="ORF">PENTCL1PPCAC_3339</name>
</gene>
<accession>A0AAV5SIC6</accession>
<dbReference type="EMBL" id="BTSX01000001">
    <property type="protein sequence ID" value="GMS81164.1"/>
    <property type="molecule type" value="Genomic_DNA"/>
</dbReference>
<sequence>MPADFYWSIKGTQTGTDFFDLWNNVFPSDMSYKEDRTDLYSFHDLIVQDFYSLTRGKRDSQ</sequence>
<comment type="caution">
    <text evidence="1">The sequence shown here is derived from an EMBL/GenBank/DDBJ whole genome shotgun (WGS) entry which is preliminary data.</text>
</comment>
<reference evidence="1" key="1">
    <citation type="submission" date="2023-10" db="EMBL/GenBank/DDBJ databases">
        <title>Genome assembly of Pristionchus species.</title>
        <authorList>
            <person name="Yoshida K."/>
            <person name="Sommer R.J."/>
        </authorList>
    </citation>
    <scope>NUCLEOTIDE SEQUENCE</scope>
    <source>
        <strain evidence="1">RS0144</strain>
    </source>
</reference>
<evidence type="ECO:0000313" key="1">
    <source>
        <dbReference type="EMBL" id="GMS81164.1"/>
    </source>
</evidence>
<protein>
    <submittedName>
        <fullName evidence="1">Uncharacterized protein</fullName>
    </submittedName>
</protein>
<organism evidence="1 2">
    <name type="scientific">Pristionchus entomophagus</name>
    <dbReference type="NCBI Taxonomy" id="358040"/>
    <lineage>
        <taxon>Eukaryota</taxon>
        <taxon>Metazoa</taxon>
        <taxon>Ecdysozoa</taxon>
        <taxon>Nematoda</taxon>
        <taxon>Chromadorea</taxon>
        <taxon>Rhabditida</taxon>
        <taxon>Rhabditina</taxon>
        <taxon>Diplogasteromorpha</taxon>
        <taxon>Diplogasteroidea</taxon>
        <taxon>Neodiplogasteridae</taxon>
        <taxon>Pristionchus</taxon>
    </lineage>
</organism>